<evidence type="ECO:0000256" key="1">
    <source>
        <dbReference type="SAM" id="MobiDB-lite"/>
    </source>
</evidence>
<gene>
    <name evidence="3" type="ORF">DI536_00680</name>
</gene>
<reference evidence="3 4" key="1">
    <citation type="submission" date="2017-08" db="EMBL/GenBank/DDBJ databases">
        <title>Infants hospitalized years apart are colonized by the same room-sourced microbial strains.</title>
        <authorList>
            <person name="Brooks B."/>
            <person name="Olm M.R."/>
            <person name="Firek B.A."/>
            <person name="Baker R."/>
            <person name="Thomas B.C."/>
            <person name="Morowitz M.J."/>
            <person name="Banfield J.F."/>
        </authorList>
    </citation>
    <scope>NUCLEOTIDE SEQUENCE [LARGE SCALE GENOMIC DNA]</scope>
    <source>
        <strain evidence="3">S2_003_000_R2_14</strain>
    </source>
</reference>
<feature type="signal peptide" evidence="2">
    <location>
        <begin position="1"/>
        <end position="19"/>
    </location>
</feature>
<accession>A0A2W5TS51</accession>
<feature type="chain" id="PRO_5015903319" description="Lipoprotein" evidence="2">
    <location>
        <begin position="20"/>
        <end position="167"/>
    </location>
</feature>
<feature type="region of interest" description="Disordered" evidence="1">
    <location>
        <begin position="145"/>
        <end position="167"/>
    </location>
</feature>
<proteinExistence type="predicted"/>
<dbReference type="AlphaFoldDB" id="A0A2W5TS51"/>
<organism evidence="3 4">
    <name type="scientific">Archangium gephyra</name>
    <dbReference type="NCBI Taxonomy" id="48"/>
    <lineage>
        <taxon>Bacteria</taxon>
        <taxon>Pseudomonadati</taxon>
        <taxon>Myxococcota</taxon>
        <taxon>Myxococcia</taxon>
        <taxon>Myxococcales</taxon>
        <taxon>Cystobacterineae</taxon>
        <taxon>Archangiaceae</taxon>
        <taxon>Archangium</taxon>
    </lineage>
</organism>
<sequence>MKTISCLVVLMLAVSCANAKPAPSEEPKLNTTSQLQSPVKVTWEEVSRSEGEAVVLAKVERVLKLDLPFLVQVTVPEGVTVKQGRERLELLPNNEAVLVTERFVFVYATPPKEDAHLKLDGDGAGMGFHYDVPYRFGRAAPADVDPAATGPAAEVGGKNRGATVPLK</sequence>
<name>A0A2W5TS51_9BACT</name>
<dbReference type="Proteomes" id="UP000249061">
    <property type="component" value="Unassembled WGS sequence"/>
</dbReference>
<evidence type="ECO:0000313" key="4">
    <source>
        <dbReference type="Proteomes" id="UP000249061"/>
    </source>
</evidence>
<protein>
    <recommendedName>
        <fullName evidence="5">Lipoprotein</fullName>
    </recommendedName>
</protein>
<comment type="caution">
    <text evidence="3">The sequence shown here is derived from an EMBL/GenBank/DDBJ whole genome shotgun (WGS) entry which is preliminary data.</text>
</comment>
<evidence type="ECO:0000256" key="2">
    <source>
        <dbReference type="SAM" id="SignalP"/>
    </source>
</evidence>
<evidence type="ECO:0008006" key="5">
    <source>
        <dbReference type="Google" id="ProtNLM"/>
    </source>
</evidence>
<evidence type="ECO:0000313" key="3">
    <source>
        <dbReference type="EMBL" id="PZR18430.1"/>
    </source>
</evidence>
<dbReference type="PROSITE" id="PS51257">
    <property type="entry name" value="PROKAR_LIPOPROTEIN"/>
    <property type="match status" value="1"/>
</dbReference>
<keyword evidence="2" id="KW-0732">Signal</keyword>
<dbReference type="EMBL" id="QFQP01000001">
    <property type="protein sequence ID" value="PZR18430.1"/>
    <property type="molecule type" value="Genomic_DNA"/>
</dbReference>